<dbReference type="AlphaFoldDB" id="A0AAV9CCA1"/>
<keyword evidence="3" id="KW-1185">Reference proteome</keyword>
<evidence type="ECO:0000259" key="1">
    <source>
        <dbReference type="Pfam" id="PF14365"/>
    </source>
</evidence>
<proteinExistence type="predicted"/>
<protein>
    <recommendedName>
        <fullName evidence="1">Neprosin activation peptide domain-containing protein</fullName>
    </recommendedName>
</protein>
<evidence type="ECO:0000313" key="3">
    <source>
        <dbReference type="Proteomes" id="UP001180020"/>
    </source>
</evidence>
<reference evidence="2" key="1">
    <citation type="journal article" date="2023" name="Nat. Commun.">
        <title>Diploid and tetraploid genomes of Acorus and the evolution of monocots.</title>
        <authorList>
            <person name="Ma L."/>
            <person name="Liu K.W."/>
            <person name="Li Z."/>
            <person name="Hsiao Y.Y."/>
            <person name="Qi Y."/>
            <person name="Fu T."/>
            <person name="Tang G.D."/>
            <person name="Zhang D."/>
            <person name="Sun W.H."/>
            <person name="Liu D.K."/>
            <person name="Li Y."/>
            <person name="Chen G.Z."/>
            <person name="Liu X.D."/>
            <person name="Liao X.Y."/>
            <person name="Jiang Y.T."/>
            <person name="Yu X."/>
            <person name="Hao Y."/>
            <person name="Huang J."/>
            <person name="Zhao X.W."/>
            <person name="Ke S."/>
            <person name="Chen Y.Y."/>
            <person name="Wu W.L."/>
            <person name="Hsu J.L."/>
            <person name="Lin Y.F."/>
            <person name="Huang M.D."/>
            <person name="Li C.Y."/>
            <person name="Huang L."/>
            <person name="Wang Z.W."/>
            <person name="Zhao X."/>
            <person name="Zhong W.Y."/>
            <person name="Peng D.H."/>
            <person name="Ahmad S."/>
            <person name="Lan S."/>
            <person name="Zhang J.S."/>
            <person name="Tsai W.C."/>
            <person name="Van de Peer Y."/>
            <person name="Liu Z.J."/>
        </authorList>
    </citation>
    <scope>NUCLEOTIDE SEQUENCE</scope>
    <source>
        <strain evidence="2">CP</strain>
    </source>
</reference>
<comment type="caution">
    <text evidence="2">The sequence shown here is derived from an EMBL/GenBank/DDBJ whole genome shotgun (WGS) entry which is preliminary data.</text>
</comment>
<dbReference type="Proteomes" id="UP001180020">
    <property type="component" value="Unassembled WGS sequence"/>
</dbReference>
<dbReference type="Pfam" id="PF14365">
    <property type="entry name" value="Neprosin_AP"/>
    <property type="match status" value="1"/>
</dbReference>
<name>A0AAV9CCA1_ACOCL</name>
<gene>
    <name evidence="2" type="ORF">QJS10_CPB20g00477</name>
</gene>
<dbReference type="EMBL" id="JAUJYO010000020">
    <property type="protein sequence ID" value="KAK1285918.1"/>
    <property type="molecule type" value="Genomic_DNA"/>
</dbReference>
<dbReference type="InterPro" id="IPR025521">
    <property type="entry name" value="Neprosin_propep"/>
</dbReference>
<sequence>MKVSTFTKLQSVDGDIIDCIDIYRQSAFDHPLRYNHTIQHAIVSTKQDKYSGGKADLHL</sequence>
<accession>A0AAV9CCA1</accession>
<reference evidence="2" key="2">
    <citation type="submission" date="2023-06" db="EMBL/GenBank/DDBJ databases">
        <authorList>
            <person name="Ma L."/>
            <person name="Liu K.-W."/>
            <person name="Li Z."/>
            <person name="Hsiao Y.-Y."/>
            <person name="Qi Y."/>
            <person name="Fu T."/>
            <person name="Tang G."/>
            <person name="Zhang D."/>
            <person name="Sun W.-H."/>
            <person name="Liu D.-K."/>
            <person name="Li Y."/>
            <person name="Chen G.-Z."/>
            <person name="Liu X.-D."/>
            <person name="Liao X.-Y."/>
            <person name="Jiang Y.-T."/>
            <person name="Yu X."/>
            <person name="Hao Y."/>
            <person name="Huang J."/>
            <person name="Zhao X.-W."/>
            <person name="Ke S."/>
            <person name="Chen Y.-Y."/>
            <person name="Wu W.-L."/>
            <person name="Hsu J.-L."/>
            <person name="Lin Y.-F."/>
            <person name="Huang M.-D."/>
            <person name="Li C.-Y."/>
            <person name="Huang L."/>
            <person name="Wang Z.-W."/>
            <person name="Zhao X."/>
            <person name="Zhong W.-Y."/>
            <person name="Peng D.-H."/>
            <person name="Ahmad S."/>
            <person name="Lan S."/>
            <person name="Zhang J.-S."/>
            <person name="Tsai W.-C."/>
            <person name="Van De Peer Y."/>
            <person name="Liu Z.-J."/>
        </authorList>
    </citation>
    <scope>NUCLEOTIDE SEQUENCE</scope>
    <source>
        <strain evidence="2">CP</strain>
        <tissue evidence="2">Leaves</tissue>
    </source>
</reference>
<organism evidence="2 3">
    <name type="scientific">Acorus calamus</name>
    <name type="common">Sweet flag</name>
    <dbReference type="NCBI Taxonomy" id="4465"/>
    <lineage>
        <taxon>Eukaryota</taxon>
        <taxon>Viridiplantae</taxon>
        <taxon>Streptophyta</taxon>
        <taxon>Embryophyta</taxon>
        <taxon>Tracheophyta</taxon>
        <taxon>Spermatophyta</taxon>
        <taxon>Magnoliopsida</taxon>
        <taxon>Liliopsida</taxon>
        <taxon>Acoraceae</taxon>
        <taxon>Acorus</taxon>
    </lineage>
</organism>
<feature type="domain" description="Neprosin activation peptide" evidence="1">
    <location>
        <begin position="9"/>
        <end position="47"/>
    </location>
</feature>
<evidence type="ECO:0000313" key="2">
    <source>
        <dbReference type="EMBL" id="KAK1285918.1"/>
    </source>
</evidence>